<organism evidence="3 4">
    <name type="scientific">Puniceicoccus vermicola</name>
    <dbReference type="NCBI Taxonomy" id="388746"/>
    <lineage>
        <taxon>Bacteria</taxon>
        <taxon>Pseudomonadati</taxon>
        <taxon>Verrucomicrobiota</taxon>
        <taxon>Opitutia</taxon>
        <taxon>Puniceicoccales</taxon>
        <taxon>Puniceicoccaceae</taxon>
        <taxon>Puniceicoccus</taxon>
    </lineage>
</organism>
<dbReference type="InterPro" id="IPR050282">
    <property type="entry name" value="Cycloisomerase_2"/>
</dbReference>
<keyword evidence="4" id="KW-1185">Reference proteome</keyword>
<dbReference type="Proteomes" id="UP000525652">
    <property type="component" value="Unassembled WGS sequence"/>
</dbReference>
<dbReference type="GO" id="GO:0006006">
    <property type="term" value="P:glucose metabolic process"/>
    <property type="evidence" value="ECO:0007669"/>
    <property type="project" value="UniProtKB-KW"/>
</dbReference>
<dbReference type="PANTHER" id="PTHR30344:SF1">
    <property type="entry name" value="6-PHOSPHOGLUCONOLACTONASE"/>
    <property type="match status" value="1"/>
</dbReference>
<reference evidence="3 4" key="1">
    <citation type="submission" date="2020-07" db="EMBL/GenBank/DDBJ databases">
        <authorList>
            <person name="Feng X."/>
        </authorList>
    </citation>
    <scope>NUCLEOTIDE SEQUENCE [LARGE SCALE GENOMIC DNA]</scope>
    <source>
        <strain evidence="3 4">JCM14086</strain>
    </source>
</reference>
<dbReference type="PANTHER" id="PTHR30344">
    <property type="entry name" value="6-PHOSPHOGLUCONOLACTONASE-RELATED"/>
    <property type="match status" value="1"/>
</dbReference>
<dbReference type="Pfam" id="PF10282">
    <property type="entry name" value="Lactonase"/>
    <property type="match status" value="1"/>
</dbReference>
<keyword evidence="2" id="KW-0313">Glucose metabolism</keyword>
<accession>A0A7X1B2A0</accession>
<comment type="caution">
    <text evidence="3">The sequence shown here is derived from an EMBL/GenBank/DDBJ whole genome shotgun (WGS) entry which is preliminary data.</text>
</comment>
<evidence type="ECO:0000256" key="2">
    <source>
        <dbReference type="ARBA" id="ARBA00022526"/>
    </source>
</evidence>
<proteinExistence type="inferred from homology"/>
<gene>
    <name evidence="3" type="ORF">H5P30_21165</name>
</gene>
<dbReference type="AlphaFoldDB" id="A0A7X1B2A0"/>
<dbReference type="RefSeq" id="WP_185694912.1">
    <property type="nucleotide sequence ID" value="NZ_JACHVA010000142.1"/>
</dbReference>
<dbReference type="Gene3D" id="2.130.10.10">
    <property type="entry name" value="YVTN repeat-like/Quinoprotein amine dehydrogenase"/>
    <property type="match status" value="1"/>
</dbReference>
<evidence type="ECO:0000313" key="4">
    <source>
        <dbReference type="Proteomes" id="UP000525652"/>
    </source>
</evidence>
<dbReference type="InterPro" id="IPR015943">
    <property type="entry name" value="WD40/YVTN_repeat-like_dom_sf"/>
</dbReference>
<dbReference type="EMBL" id="JACHVA010000142">
    <property type="protein sequence ID" value="MBC2604298.1"/>
    <property type="molecule type" value="Genomic_DNA"/>
</dbReference>
<evidence type="ECO:0000256" key="1">
    <source>
        <dbReference type="ARBA" id="ARBA00005564"/>
    </source>
</evidence>
<comment type="similarity">
    <text evidence="1">Belongs to the cycloisomerase 2 family.</text>
</comment>
<dbReference type="InterPro" id="IPR011048">
    <property type="entry name" value="Haem_d1_sf"/>
</dbReference>
<dbReference type="InterPro" id="IPR019405">
    <property type="entry name" value="Lactonase_7-beta_prop"/>
</dbReference>
<dbReference type="GO" id="GO:0005829">
    <property type="term" value="C:cytosol"/>
    <property type="evidence" value="ECO:0007669"/>
    <property type="project" value="TreeGrafter"/>
</dbReference>
<keyword evidence="2" id="KW-0119">Carbohydrate metabolism</keyword>
<sequence length="373" mass="40102">MSFSLQFLTRILLLMSTFEFLSASPVEFYLGTYTEGQSERGIYRGSLSPESGELGPMQLVAETDNPSYLCLSPDRHFLYAVVESQDAEVKAFRRNSDGSLVVLNQQPSEGKGSCHISTDPEGRVLFVANYSTGNIASYPILPDGSIGGRASLIQFIGEGPNEKRQKSPHAHSVVPSPDGQFLYACDLGSDKIWIFQIDPTTGELAAAKAPFTLVPPGSGPRHIVLSADGQYAYVNNEMGLSTSVFSRDPSNGSLELLETVPTRMNPSVSANGLSSAAILLHPNGQWLYVTSRGNDTVSQYSINPQDGTLTLVEEVPAGVEIPRGAAIDPSGQWLLVAGQNDHRIVSLSIHPETGVLASPKFESRAPKPVCISF</sequence>
<name>A0A7X1B2A0_9BACT</name>
<dbReference type="GO" id="GO:0017057">
    <property type="term" value="F:6-phosphogluconolactonase activity"/>
    <property type="evidence" value="ECO:0007669"/>
    <property type="project" value="TreeGrafter"/>
</dbReference>
<dbReference type="SUPFAM" id="SSF51004">
    <property type="entry name" value="C-terminal (heme d1) domain of cytochrome cd1-nitrite reductase"/>
    <property type="match status" value="1"/>
</dbReference>
<protein>
    <submittedName>
        <fullName evidence="3">Lactonase family protein</fullName>
    </submittedName>
</protein>
<evidence type="ECO:0000313" key="3">
    <source>
        <dbReference type="EMBL" id="MBC2604298.1"/>
    </source>
</evidence>